<dbReference type="PANTHER" id="PTHR43619">
    <property type="entry name" value="S-ADENOSYL-L-METHIONINE-DEPENDENT METHYLTRANSFERASE YKTD-RELATED"/>
    <property type="match status" value="1"/>
</dbReference>
<organism evidence="1 2">
    <name type="scientific">Cylindrotheca closterium</name>
    <dbReference type="NCBI Taxonomy" id="2856"/>
    <lineage>
        <taxon>Eukaryota</taxon>
        <taxon>Sar</taxon>
        <taxon>Stramenopiles</taxon>
        <taxon>Ochrophyta</taxon>
        <taxon>Bacillariophyta</taxon>
        <taxon>Bacillariophyceae</taxon>
        <taxon>Bacillariophycidae</taxon>
        <taxon>Bacillariales</taxon>
        <taxon>Bacillariaceae</taxon>
        <taxon>Cylindrotheca</taxon>
    </lineage>
</organism>
<protein>
    <submittedName>
        <fullName evidence="1">Uncharacterized protein</fullName>
    </submittedName>
</protein>
<dbReference type="PANTHER" id="PTHR43619:SF2">
    <property type="entry name" value="S-ADENOSYL-L-METHIONINE-DEPENDENT METHYLTRANSFERASES SUPERFAMILY PROTEIN"/>
    <property type="match status" value="1"/>
</dbReference>
<dbReference type="SUPFAM" id="SSF53335">
    <property type="entry name" value="S-adenosyl-L-methionine-dependent methyltransferases"/>
    <property type="match status" value="1"/>
</dbReference>
<comment type="caution">
    <text evidence="1">The sequence shown here is derived from an EMBL/GenBank/DDBJ whole genome shotgun (WGS) entry which is preliminary data.</text>
</comment>
<dbReference type="Proteomes" id="UP001295423">
    <property type="component" value="Unassembled WGS sequence"/>
</dbReference>
<sequence length="214" mass="24935">MVFDEAIKKFWKESPNGTVVNFAEGLETQRFRLQKDMAEDALWISIDLPEAMAAREKFIEPDDKHLHLDVSVLNAGAWMPLVPKDKPVFFTAQGLFMYLEEEENKYLFQQLADHFPGATLQFDCISKWFSDKATKGDWKLTRHYTTPKMPFGVNKPNVQLLFDSWVPGIQIKQVEMPTDKLDGMLRWIVPLFLSIPYLKRMQPGFFLRVKFPSK</sequence>
<dbReference type="Gene3D" id="3.40.50.150">
    <property type="entry name" value="Vaccinia Virus protein VP39"/>
    <property type="match status" value="1"/>
</dbReference>
<dbReference type="InterPro" id="IPR029063">
    <property type="entry name" value="SAM-dependent_MTases_sf"/>
</dbReference>
<reference evidence="1" key="1">
    <citation type="submission" date="2023-08" db="EMBL/GenBank/DDBJ databases">
        <authorList>
            <person name="Audoor S."/>
            <person name="Bilcke G."/>
        </authorList>
    </citation>
    <scope>NUCLEOTIDE SEQUENCE</scope>
</reference>
<evidence type="ECO:0000313" key="2">
    <source>
        <dbReference type="Proteomes" id="UP001295423"/>
    </source>
</evidence>
<dbReference type="EMBL" id="CAKOGP040000001">
    <property type="protein sequence ID" value="CAJ1900467.1"/>
    <property type="molecule type" value="Genomic_DNA"/>
</dbReference>
<name>A0AAD2CKJ4_9STRA</name>
<proteinExistence type="predicted"/>
<keyword evidence="2" id="KW-1185">Reference proteome</keyword>
<accession>A0AAD2CKJ4</accession>
<gene>
    <name evidence="1" type="ORF">CYCCA115_LOCUS304</name>
</gene>
<dbReference type="AlphaFoldDB" id="A0AAD2CKJ4"/>
<evidence type="ECO:0000313" key="1">
    <source>
        <dbReference type="EMBL" id="CAJ1900467.1"/>
    </source>
</evidence>